<dbReference type="EnsemblMetazoa" id="CJA02667.1">
    <property type="protein sequence ID" value="CJA02667.1"/>
    <property type="gene ID" value="WBGene00121871"/>
</dbReference>
<sequence length="345" mass="38775">MGQQSSGFVVEIASPRLGQFQAVPQKDPDESNREWRITVNPAVELNGSPRLRALIDRLYHHQKLLTAFDAKQILSALQCMDSTSELLLPILTVLSNATAFPSNQLLMSEFRLTNRVVDMLPDSKYWSRSTRVILLQCIANMAVSSDNVDIINKSLNHIVARLSSEDEMEVVVAMQALTNLSVNIRKEQISKFIPIIPHCLDRLWIRGEVNLNALRLLVNLSCCPDMVAHLLGNKSVAGLLRILDTDREEVLIRAITWILCTTSAVDALHLTYDRIAPHNLDPFHNPFHTLYYSLYGPKGREELEVQTKELTNHSNKDVASKSTRLLETLTNIPPFPAAGCHLNQL</sequence>
<organism evidence="8 9">
    <name type="scientific">Caenorhabditis japonica</name>
    <dbReference type="NCBI Taxonomy" id="281687"/>
    <lineage>
        <taxon>Eukaryota</taxon>
        <taxon>Metazoa</taxon>
        <taxon>Ecdysozoa</taxon>
        <taxon>Nematoda</taxon>
        <taxon>Chromadorea</taxon>
        <taxon>Rhabditida</taxon>
        <taxon>Rhabditina</taxon>
        <taxon>Rhabditomorpha</taxon>
        <taxon>Rhabditoidea</taxon>
        <taxon>Rhabditidae</taxon>
        <taxon>Peloderinae</taxon>
        <taxon>Caenorhabditis</taxon>
    </lineage>
</organism>
<reference evidence="9" key="1">
    <citation type="submission" date="2010-08" db="EMBL/GenBank/DDBJ databases">
        <authorList>
            <consortium name="Caenorhabditis japonica Sequencing Consortium"/>
            <person name="Wilson R.K."/>
        </authorList>
    </citation>
    <scope>NUCLEOTIDE SEQUENCE [LARGE SCALE GENOMIC DNA]</scope>
    <source>
        <strain evidence="9">DF5081</strain>
    </source>
</reference>
<keyword evidence="9" id="KW-1185">Reference proteome</keyword>
<reference evidence="8" key="2">
    <citation type="submission" date="2022-06" db="UniProtKB">
        <authorList>
            <consortium name="EnsemblMetazoa"/>
        </authorList>
    </citation>
    <scope>IDENTIFICATION</scope>
    <source>
        <strain evidence="8">DF5081</strain>
    </source>
</reference>
<dbReference type="InterPro" id="IPR051303">
    <property type="entry name" value="Armcx_regulator"/>
</dbReference>
<keyword evidence="5" id="KW-0496">Mitochondrion</keyword>
<dbReference type="Gene3D" id="1.25.10.10">
    <property type="entry name" value="Leucine-rich Repeat Variant"/>
    <property type="match status" value="1"/>
</dbReference>
<name>A0A8R1HIF8_CAEJA</name>
<keyword evidence="3" id="KW-0812">Transmembrane</keyword>
<evidence type="ECO:0000256" key="5">
    <source>
        <dbReference type="ARBA" id="ARBA00023128"/>
    </source>
</evidence>
<dbReference type="InterPro" id="IPR016024">
    <property type="entry name" value="ARM-type_fold"/>
</dbReference>
<dbReference type="GO" id="GO:0031966">
    <property type="term" value="C:mitochondrial membrane"/>
    <property type="evidence" value="ECO:0007669"/>
    <property type="project" value="UniProtKB-SubCell"/>
</dbReference>
<dbReference type="PANTHER" id="PTHR15712:SF23">
    <property type="entry name" value="ARMADILLO REPEAT CONTAINING 10"/>
    <property type="match status" value="1"/>
</dbReference>
<protein>
    <submittedName>
        <fullName evidence="8">Arm_2 domain-containing protein</fullName>
    </submittedName>
</protein>
<evidence type="ECO:0000313" key="8">
    <source>
        <dbReference type="EnsemblMetazoa" id="CJA02667.1"/>
    </source>
</evidence>
<evidence type="ECO:0000256" key="6">
    <source>
        <dbReference type="ARBA" id="ARBA00023136"/>
    </source>
</evidence>
<keyword evidence="4" id="KW-1133">Transmembrane helix</keyword>
<dbReference type="OMA" id="WLLCMSS"/>
<evidence type="ECO:0000313" key="9">
    <source>
        <dbReference type="Proteomes" id="UP000005237"/>
    </source>
</evidence>
<evidence type="ECO:0000259" key="7">
    <source>
        <dbReference type="Pfam" id="PF04826"/>
    </source>
</evidence>
<evidence type="ECO:0000256" key="1">
    <source>
        <dbReference type="ARBA" id="ARBA00004167"/>
    </source>
</evidence>
<dbReference type="PANTHER" id="PTHR15712">
    <property type="entry name" value="ARMADILLO REPEAT CONTAINING PROTEIN"/>
    <property type="match status" value="1"/>
</dbReference>
<dbReference type="Pfam" id="PF04826">
    <property type="entry name" value="Arm_2"/>
    <property type="match status" value="1"/>
</dbReference>
<proteinExistence type="predicted"/>
<dbReference type="InterPro" id="IPR006911">
    <property type="entry name" value="ARM-rpt_dom"/>
</dbReference>
<comment type="subcellular location">
    <subcellularLocation>
        <location evidence="1">Membrane</location>
        <topology evidence="1">Single-pass membrane protein</topology>
    </subcellularLocation>
    <subcellularLocation>
        <location evidence="2">Mitochondrion membrane</location>
    </subcellularLocation>
</comment>
<accession>A0A8R1HIF8</accession>
<dbReference type="Proteomes" id="UP000005237">
    <property type="component" value="Unassembled WGS sequence"/>
</dbReference>
<evidence type="ECO:0000256" key="3">
    <source>
        <dbReference type="ARBA" id="ARBA00022692"/>
    </source>
</evidence>
<keyword evidence="6" id="KW-0472">Membrane</keyword>
<evidence type="ECO:0000256" key="4">
    <source>
        <dbReference type="ARBA" id="ARBA00022989"/>
    </source>
</evidence>
<dbReference type="InterPro" id="IPR011989">
    <property type="entry name" value="ARM-like"/>
</dbReference>
<dbReference type="SUPFAM" id="SSF48371">
    <property type="entry name" value="ARM repeat"/>
    <property type="match status" value="1"/>
</dbReference>
<evidence type="ECO:0000256" key="2">
    <source>
        <dbReference type="ARBA" id="ARBA00004325"/>
    </source>
</evidence>
<feature type="domain" description="Armadillo repeat-containing" evidence="7">
    <location>
        <begin position="86"/>
        <end position="256"/>
    </location>
</feature>
<dbReference type="AlphaFoldDB" id="A0A8R1HIF8"/>